<dbReference type="InterPro" id="IPR020471">
    <property type="entry name" value="AKR"/>
</dbReference>
<evidence type="ECO:0000313" key="3">
    <source>
        <dbReference type="EMBL" id="BCL27959.1"/>
    </source>
</evidence>
<dbReference type="EMBL" id="AP023440">
    <property type="protein sequence ID" value="BCL27959.1"/>
    <property type="molecule type" value="Genomic_DNA"/>
</dbReference>
<dbReference type="KEGG" id="sgm:GCM10017557_28180"/>
<evidence type="ECO:0000256" key="1">
    <source>
        <dbReference type="ARBA" id="ARBA00023002"/>
    </source>
</evidence>
<dbReference type="InterPro" id="IPR036812">
    <property type="entry name" value="NAD(P)_OxRdtase_dom_sf"/>
</dbReference>
<dbReference type="PRINTS" id="PR00069">
    <property type="entry name" value="ALDKETRDTASE"/>
</dbReference>
<dbReference type="RefSeq" id="WP_190850350.1">
    <property type="nucleotide sequence ID" value="NZ_AP023440.1"/>
</dbReference>
<dbReference type="SUPFAM" id="SSF51430">
    <property type="entry name" value="NAD(P)-linked oxidoreductase"/>
    <property type="match status" value="1"/>
</dbReference>
<sequence>MLHTTFGRGTGLRVSEYALGTANYATGPDAPAGPAEARAIFDAFAEAGGTFIDTSDRYQDGQSETVLADLLAADRDRFVLSTKYTRGSEGKYGISENGNGRKTMVRSLEASLRRLGTDYVDVYWAHLPDGVTPVEEIVAAFDDLVRAGKILHGGLSNFPAWRVAAAATQAVLRDRAPVVGIQVAYNLADRTAERELLPMAEAFGLGAALYSPLAGAVLTGKFRQDGHGSRRPARPEDGHTSAVLDTVLDVADECGTNAAQVSVAWLRARAARSATALIPVIGPRTTAQLNAYLAALDLTLTDEQYERLERVSAVALGTPHETVAAALPTIFGGDPGLLRRHPVPVV</sequence>
<keyword evidence="4" id="KW-1185">Reference proteome</keyword>
<dbReference type="PANTHER" id="PTHR43364">
    <property type="entry name" value="NADH-SPECIFIC METHYLGLYOXAL REDUCTASE-RELATED"/>
    <property type="match status" value="1"/>
</dbReference>
<evidence type="ECO:0000313" key="4">
    <source>
        <dbReference type="Proteomes" id="UP000516444"/>
    </source>
</evidence>
<protein>
    <submittedName>
        <fullName evidence="3">Oxidoreductase</fullName>
    </submittedName>
</protein>
<name>A0A7G1NYD0_9ACTN</name>
<organism evidence="3 4">
    <name type="scientific">Streptomyces aurantiacus</name>
    <dbReference type="NCBI Taxonomy" id="47760"/>
    <lineage>
        <taxon>Bacteria</taxon>
        <taxon>Bacillati</taxon>
        <taxon>Actinomycetota</taxon>
        <taxon>Actinomycetes</taxon>
        <taxon>Kitasatosporales</taxon>
        <taxon>Streptomycetaceae</taxon>
        <taxon>Streptomyces</taxon>
        <taxon>Streptomyces aurantiacus group</taxon>
    </lineage>
</organism>
<dbReference type="PANTHER" id="PTHR43364:SF4">
    <property type="entry name" value="NAD(P)-LINKED OXIDOREDUCTASE SUPERFAMILY PROTEIN"/>
    <property type="match status" value="1"/>
</dbReference>
<dbReference type="InterPro" id="IPR050523">
    <property type="entry name" value="AKR_Detox_Biosynth"/>
</dbReference>
<dbReference type="Proteomes" id="UP000516444">
    <property type="component" value="Chromosome"/>
</dbReference>
<gene>
    <name evidence="3" type="ORF">GCM10017557_28180</name>
</gene>
<dbReference type="Gene3D" id="3.20.20.100">
    <property type="entry name" value="NADP-dependent oxidoreductase domain"/>
    <property type="match status" value="1"/>
</dbReference>
<dbReference type="Pfam" id="PF00248">
    <property type="entry name" value="Aldo_ket_red"/>
    <property type="match status" value="1"/>
</dbReference>
<evidence type="ECO:0000259" key="2">
    <source>
        <dbReference type="Pfam" id="PF00248"/>
    </source>
</evidence>
<dbReference type="InterPro" id="IPR023210">
    <property type="entry name" value="NADP_OxRdtase_dom"/>
</dbReference>
<reference evidence="3 4" key="1">
    <citation type="journal article" date="2014" name="Int. J. Syst. Evol. Microbiol.">
        <title>Complete genome sequence of Corynebacterium casei LMG S-19264T (=DSM 44701T), isolated from a smear-ripened cheese.</title>
        <authorList>
            <consortium name="US DOE Joint Genome Institute (JGI-PGF)"/>
            <person name="Walter F."/>
            <person name="Albersmeier A."/>
            <person name="Kalinowski J."/>
            <person name="Ruckert C."/>
        </authorList>
    </citation>
    <scope>NUCLEOTIDE SEQUENCE [LARGE SCALE GENOMIC DNA]</scope>
    <source>
        <strain evidence="3 4">JCM 4677</strain>
    </source>
</reference>
<proteinExistence type="predicted"/>
<dbReference type="AlphaFoldDB" id="A0A7G1NYD0"/>
<accession>A0A7G1NYD0</accession>
<dbReference type="GO" id="GO:0016491">
    <property type="term" value="F:oxidoreductase activity"/>
    <property type="evidence" value="ECO:0007669"/>
    <property type="project" value="UniProtKB-KW"/>
</dbReference>
<feature type="domain" description="NADP-dependent oxidoreductase" evidence="2">
    <location>
        <begin position="19"/>
        <end position="311"/>
    </location>
</feature>
<keyword evidence="1" id="KW-0560">Oxidoreductase</keyword>
<dbReference type="GO" id="GO:0005829">
    <property type="term" value="C:cytosol"/>
    <property type="evidence" value="ECO:0007669"/>
    <property type="project" value="TreeGrafter"/>
</dbReference>